<keyword evidence="4 8" id="KW-1133">Transmembrane helix</keyword>
<dbReference type="STRING" id="984486.A0A1E3QM03"/>
<dbReference type="Pfam" id="PF15901">
    <property type="entry name" value="Sortilin_C"/>
    <property type="match status" value="2"/>
</dbReference>
<dbReference type="InterPro" id="IPR050310">
    <property type="entry name" value="VPS10-sortilin"/>
</dbReference>
<dbReference type="SMART" id="SM00602">
    <property type="entry name" value="VPS10"/>
    <property type="match status" value="2"/>
</dbReference>
<gene>
    <name evidence="10" type="ORF">BABINDRAFT_8955</name>
</gene>
<evidence type="ECO:0000256" key="6">
    <source>
        <dbReference type="ARBA" id="ARBA00023180"/>
    </source>
</evidence>
<organism evidence="10 11">
    <name type="scientific">Babjeviella inositovora NRRL Y-12698</name>
    <dbReference type="NCBI Taxonomy" id="984486"/>
    <lineage>
        <taxon>Eukaryota</taxon>
        <taxon>Fungi</taxon>
        <taxon>Dikarya</taxon>
        <taxon>Ascomycota</taxon>
        <taxon>Saccharomycotina</taxon>
        <taxon>Pichiomycetes</taxon>
        <taxon>Serinales incertae sedis</taxon>
        <taxon>Babjeviella</taxon>
    </lineage>
</organism>
<evidence type="ECO:0000256" key="2">
    <source>
        <dbReference type="ARBA" id="ARBA00022692"/>
    </source>
</evidence>
<evidence type="ECO:0000313" key="10">
    <source>
        <dbReference type="EMBL" id="ODQ78711.1"/>
    </source>
</evidence>
<dbReference type="GO" id="GO:0006623">
    <property type="term" value="P:protein targeting to vacuole"/>
    <property type="evidence" value="ECO:0007669"/>
    <property type="project" value="TreeGrafter"/>
</dbReference>
<evidence type="ECO:0000256" key="3">
    <source>
        <dbReference type="ARBA" id="ARBA00022737"/>
    </source>
</evidence>
<dbReference type="Gene3D" id="3.30.60.270">
    <property type="match status" value="2"/>
</dbReference>
<dbReference type="Pfam" id="PF15902">
    <property type="entry name" value="Sortilin-Vps10"/>
    <property type="match status" value="2"/>
</dbReference>
<dbReference type="PANTHER" id="PTHR12106">
    <property type="entry name" value="SORTILIN RELATED"/>
    <property type="match status" value="1"/>
</dbReference>
<dbReference type="RefSeq" id="XP_018984039.1">
    <property type="nucleotide sequence ID" value="XM_019132886.1"/>
</dbReference>
<dbReference type="Gene3D" id="2.10.70.80">
    <property type="match status" value="2"/>
</dbReference>
<keyword evidence="5 8" id="KW-0472">Membrane</keyword>
<keyword evidence="6" id="KW-0325">Glycoprotein</keyword>
<dbReference type="OrthoDB" id="443634at2759"/>
<dbReference type="EMBL" id="KV454434">
    <property type="protein sequence ID" value="ODQ78711.1"/>
    <property type="molecule type" value="Genomic_DNA"/>
</dbReference>
<dbReference type="GO" id="GO:0016020">
    <property type="term" value="C:membrane"/>
    <property type="evidence" value="ECO:0007669"/>
    <property type="project" value="UniProtKB-SubCell"/>
</dbReference>
<dbReference type="GO" id="GO:0006896">
    <property type="term" value="P:Golgi to vacuole transport"/>
    <property type="evidence" value="ECO:0007669"/>
    <property type="project" value="TreeGrafter"/>
</dbReference>
<evidence type="ECO:0000259" key="9">
    <source>
        <dbReference type="SMART" id="SM00602"/>
    </source>
</evidence>
<dbReference type="SUPFAM" id="SSF110296">
    <property type="entry name" value="Oligoxyloglucan reducing end-specific cellobiohydrolase"/>
    <property type="match status" value="3"/>
</dbReference>
<dbReference type="InterPro" id="IPR031778">
    <property type="entry name" value="Sortilin_N"/>
</dbReference>
<name>A0A1E3QM03_9ASCO</name>
<reference evidence="11" key="1">
    <citation type="submission" date="2016-05" db="EMBL/GenBank/DDBJ databases">
        <title>Comparative genomics of biotechnologically important yeasts.</title>
        <authorList>
            <consortium name="DOE Joint Genome Institute"/>
            <person name="Riley R."/>
            <person name="Haridas S."/>
            <person name="Wolfe K.H."/>
            <person name="Lopes M.R."/>
            <person name="Hittinger C.T."/>
            <person name="Goker M."/>
            <person name="Salamov A."/>
            <person name="Wisecaver J."/>
            <person name="Long T.M."/>
            <person name="Aerts A.L."/>
            <person name="Barry K."/>
            <person name="Choi C."/>
            <person name="Clum A."/>
            <person name="Coughlan A.Y."/>
            <person name="Deshpande S."/>
            <person name="Douglass A.P."/>
            <person name="Hanson S.J."/>
            <person name="Klenk H.-P."/>
            <person name="Labutti K."/>
            <person name="Lapidus A."/>
            <person name="Lindquist E."/>
            <person name="Lipzen A."/>
            <person name="Meier-Kolthoff J.P."/>
            <person name="Ohm R.A."/>
            <person name="Otillar R.P."/>
            <person name="Pangilinan J."/>
            <person name="Peng Y."/>
            <person name="Rokas A."/>
            <person name="Rosa C.A."/>
            <person name="Scheuner C."/>
            <person name="Sibirny A.A."/>
            <person name="Slot J.C."/>
            <person name="Stielow J.B."/>
            <person name="Sun H."/>
            <person name="Kurtzman C.P."/>
            <person name="Blackwell M."/>
            <person name="Grigoriev I.V."/>
            <person name="Jeffries T.W."/>
        </authorList>
    </citation>
    <scope>NUCLEOTIDE SEQUENCE [LARGE SCALE GENOMIC DNA]</scope>
    <source>
        <strain evidence="11">NRRL Y-12698</strain>
    </source>
</reference>
<feature type="transmembrane region" description="Helical" evidence="8">
    <location>
        <begin position="2037"/>
        <end position="2056"/>
    </location>
</feature>
<dbReference type="PANTHER" id="PTHR12106:SF27">
    <property type="entry name" value="SORTILIN-RELATED RECEPTOR"/>
    <property type="match status" value="1"/>
</dbReference>
<dbReference type="InterPro" id="IPR006581">
    <property type="entry name" value="VPS10"/>
</dbReference>
<dbReference type="GeneID" id="30150739"/>
<feature type="domain" description="VPS10" evidence="9">
    <location>
        <begin position="677"/>
        <end position="1303"/>
    </location>
</feature>
<evidence type="ECO:0000256" key="7">
    <source>
        <dbReference type="SAM" id="MobiDB-lite"/>
    </source>
</evidence>
<dbReference type="CDD" id="cd15482">
    <property type="entry name" value="Sialidase_non-viral"/>
    <property type="match status" value="1"/>
</dbReference>
<dbReference type="GO" id="GO:0006895">
    <property type="term" value="P:Golgi to endosome transport"/>
    <property type="evidence" value="ECO:0007669"/>
    <property type="project" value="TreeGrafter"/>
</dbReference>
<dbReference type="Gene3D" id="2.130.10.10">
    <property type="entry name" value="YVTN repeat-like/Quinoprotein amine dehydrogenase"/>
    <property type="match status" value="2"/>
</dbReference>
<keyword evidence="2 8" id="KW-0812">Transmembrane</keyword>
<evidence type="ECO:0000256" key="8">
    <source>
        <dbReference type="SAM" id="Phobius"/>
    </source>
</evidence>
<dbReference type="GO" id="GO:0005794">
    <property type="term" value="C:Golgi apparatus"/>
    <property type="evidence" value="ECO:0007669"/>
    <property type="project" value="TreeGrafter"/>
</dbReference>
<keyword evidence="11" id="KW-1185">Reference proteome</keyword>
<dbReference type="GO" id="GO:0005829">
    <property type="term" value="C:cytosol"/>
    <property type="evidence" value="ECO:0007669"/>
    <property type="project" value="GOC"/>
</dbReference>
<feature type="transmembrane region" description="Helical" evidence="8">
    <location>
        <begin position="1980"/>
        <end position="2002"/>
    </location>
</feature>
<feature type="region of interest" description="Disordered" evidence="7">
    <location>
        <begin position="500"/>
        <end position="521"/>
    </location>
</feature>
<evidence type="ECO:0000313" key="11">
    <source>
        <dbReference type="Proteomes" id="UP000094336"/>
    </source>
</evidence>
<sequence>MPGWTAIPNELLDSIFYLVYQHDKSCFLKASQTCRRWRETASSVLMAAQRKAHTDCTFPVNFTTFRNQQMIDYLRSRGLSASWLHFVTTEVKLPLAHYRLLQPNCHILNSFTCFYLAEYGPNYLFWPDMKNLCSSLNVTNNGEYVMVSFETSARTCSFTKFSTPDEALVYPRDSESQTFRENDAILPWSNEQLLQHRAVLFPDIPTLVNKKYRLCLYKISHYTNKADYCQRQTLIYRNPIQGFMSFNQPVTHAFMSSDNKHLAVAFYGLVHVYRLNYTTMGASPIIFSRQYPSEIKYLGLSAHAEILFIQSMRIGGLLMINLETKEEVDFPHYRLDLTMNLQNDFNLTISGFNETYVYGMPTRIRLDSSPRPVDETPREGEGRSGIFRKGEARDGISKIPERALKRHCGCISGTLPNPVKSIWDYFKRTIEIDYSAWGSQLHRLEGPGTFIGIDVKPEEDDFSGSLTILLYLHRRFLKGLNFDYYIQDFMRGWYDEGNEDDEAEKDEAFDDRDEEEDGEEDEHVTIPLFSLVPSQNDPIFTVCPSGRRVAIASNTQLFILNTSWEASLLLYSYYQRGSGANLPIHTYGPGVGLNTVTPENDYFCFHERIDFLKFLPDLGQQAGNKRYIDEIKFVSDTKLVLYYQDRCFVYDFSNKYLSNPSRDGMANLTQIVYFEDSSHVLNLNYDDLYLSKDNGATWKPVKNFQDKAVSLYADPFKLTRAFTFTSSNHQFVSNDRGESWKKFDWKLPTISKILQPIVNAQNPDLILFPVYTCPDGDCRTQYYYTADGLASAPRLMLDTPEIKKCTFVQATRAFTSGPTTRIMCVEHMIVRGKRNSHVTYSDDWYKTNHRIAGLALRNETRIRIEDITIVQSFAIIQAVNIRLSQEFLFVSTDGREFREIWFHAELKSGMFEFLASTSSSLHVAVHGYDSSLKENTKISATDLYASDSSGLQFTKIQSAVKGEYLGLYQIQKVSKVDGVWISSISKGFNYDTGLPKYRSMITLDDGRTWNYLKVDECGDKPLDECHLSLGITALFDNDKIDATGPTPGIVMGIGHLGEMTAGSYEGSTYVSRDAGVTWKFALKEPCAFNFGDQGNVIVAVPMISHVDGVDYAYYSFDQGDSWEKFALGRKISPTSLLTTPDGSSAKFILTGFTDKTNFRKETIEELVLSLDFSRAFGKCGTNDMELWHTRVDANGAQGCILGHQELFQRRKQHAKCFVNKLYEDVKPIEKKCQCVLEDFECAYGFIKDHRGECAIEPAALKELCKGGDEYVSPKSMRLIPGNLCEGGEDEFVREMRIHCGQVDEIVNGSQIKTHMSVLPDAVAEYRYLDKIEGEKHETVIVRTKKHAIYISQDSGQTFERLEDSEDEEFLAIYTNKDHPRHVYLITGGSHVYVSHRAGRHFRKIKTPGPPNTMGVPVLTFDKNDRDLFIWYTDCESGECVDAHHTRDGGESFALLRAGTRSCSYVGSRLNPRTVREADVIFCEEPTGQYLRIISSTDLFETSTTVFEKAIGMTMTGEFFVVAEVLEEKGVSQLRSHTSVDGVLFARALFPHDFEVASQQAFTYIDSTSRAIFMHVTTSAKAGAEFGTLLKLNSNGTSYVVAARDVNRDALGYVDYERIQSLEGISVLNTVVNPKGITGKDGKKIKTVITYNDGGEWFELVPPPIDSEGKKYACAGSSLEECSLNLHGFTERVDARDTYLSGSAIGILMATGNVGKHLSAKEDASTFLTRDGGVTWREIHKGTYMWEYGDQGTILVLVNDKDLTNELLYSLDEGETFQTFQFSDSKVSVLDIATAPSDTSMNFLLFARSSMESGQKTLTFALDFQLVYGRPCVLDLEHPDRDDFEYWTPKHPFSADKCLFGHEARYLRRATTAHDCYVGSAPVRDAYKVIRNCPCTRADYECDYNYVRDTDGTCKLVAGLAPPDHSETCQVDKNVFEYFEPTGYRRIPLSTCVGGKEFDKAEAKMCPGKEKEFNKHHRPGWFGILLVFVVPVTVFFAAIWIVYDKGIRRNGGFARFGAIRLGEDDDLQLVENNIGDKVINAVVTAGVMLFAGIAYVYKSRGFVDGWVLTQFRSAMDRRSHNRRYVAVPEDSEDEFLAFSDGLSEDDAEELN</sequence>
<keyword evidence="3" id="KW-0677">Repeat</keyword>
<proteinExistence type="predicted"/>
<protein>
    <recommendedName>
        <fullName evidence="9">VPS10 domain-containing protein</fullName>
    </recommendedName>
</protein>
<dbReference type="Proteomes" id="UP000094336">
    <property type="component" value="Unassembled WGS sequence"/>
</dbReference>
<evidence type="ECO:0000256" key="1">
    <source>
        <dbReference type="ARBA" id="ARBA00004370"/>
    </source>
</evidence>
<comment type="subcellular location">
    <subcellularLocation>
        <location evidence="1">Membrane</location>
    </subcellularLocation>
</comment>
<accession>A0A1E3QM03</accession>
<evidence type="ECO:0000256" key="5">
    <source>
        <dbReference type="ARBA" id="ARBA00023136"/>
    </source>
</evidence>
<dbReference type="InterPro" id="IPR031777">
    <property type="entry name" value="Sortilin_C"/>
</dbReference>
<feature type="region of interest" description="Disordered" evidence="7">
    <location>
        <begin position="368"/>
        <end position="387"/>
    </location>
</feature>
<dbReference type="InterPro" id="IPR015943">
    <property type="entry name" value="WD40/YVTN_repeat-like_dom_sf"/>
</dbReference>
<feature type="domain" description="VPS10" evidence="9">
    <location>
        <begin position="1337"/>
        <end position="1970"/>
    </location>
</feature>
<dbReference type="FunFam" id="3.30.60.270:FF:000005">
    <property type="entry name" value="Sortilin"/>
    <property type="match status" value="1"/>
</dbReference>
<evidence type="ECO:0000256" key="4">
    <source>
        <dbReference type="ARBA" id="ARBA00022989"/>
    </source>
</evidence>